<keyword evidence="2" id="KW-1185">Reference proteome</keyword>
<name>A0ABT7UXT6_9LACO</name>
<gene>
    <name evidence="1" type="ORF">QUW44_05000</name>
</gene>
<organism evidence="1 2">
    <name type="scientific">Limosilactobacillus pontis</name>
    <dbReference type="NCBI Taxonomy" id="35787"/>
    <lineage>
        <taxon>Bacteria</taxon>
        <taxon>Bacillati</taxon>
        <taxon>Bacillota</taxon>
        <taxon>Bacilli</taxon>
        <taxon>Lactobacillales</taxon>
        <taxon>Lactobacillaceae</taxon>
        <taxon>Limosilactobacillus</taxon>
    </lineage>
</organism>
<protein>
    <submittedName>
        <fullName evidence="1">Uncharacterized protein</fullName>
    </submittedName>
</protein>
<dbReference type="Proteomes" id="UP001529343">
    <property type="component" value="Unassembled WGS sequence"/>
</dbReference>
<sequence length="158" mass="18246">MRIQNRFNITKNDMEAWTSRLLSQAVFVSSQDHFREKYRLNDIVVIIDTRQKMIVTVYSENEHDDNSVHSQTNPEVKAVINDALKTMVKQKKVKTAVKVHDSLAKMIAANRRMVKPYTNYRFTDGAWDEFLAAFDEVKDCIESSLMVISEAEDKIAEG</sequence>
<dbReference type="EMBL" id="JAUDDW010000014">
    <property type="protein sequence ID" value="MDM8266518.1"/>
    <property type="molecule type" value="Genomic_DNA"/>
</dbReference>
<dbReference type="RefSeq" id="WP_289586127.1">
    <property type="nucleotide sequence ID" value="NZ_JAUDDW010000014.1"/>
</dbReference>
<proteinExistence type="predicted"/>
<accession>A0ABT7UXT6</accession>
<reference evidence="1 2" key="2">
    <citation type="submission" date="2023-06" db="EMBL/GenBank/DDBJ databases">
        <authorList>
            <person name="Zeman M."/>
            <person name="Kubasova T."/>
            <person name="Jahodarova E."/>
            <person name="Nykrynova M."/>
            <person name="Rychlik I."/>
        </authorList>
    </citation>
    <scope>NUCLEOTIDE SEQUENCE [LARGE SCALE GENOMIC DNA]</scope>
    <source>
        <strain evidence="1 2">161_Gplus</strain>
    </source>
</reference>
<evidence type="ECO:0000313" key="2">
    <source>
        <dbReference type="Proteomes" id="UP001529343"/>
    </source>
</evidence>
<evidence type="ECO:0000313" key="1">
    <source>
        <dbReference type="EMBL" id="MDM8266518.1"/>
    </source>
</evidence>
<comment type="caution">
    <text evidence="1">The sequence shown here is derived from an EMBL/GenBank/DDBJ whole genome shotgun (WGS) entry which is preliminary data.</text>
</comment>
<reference evidence="2" key="1">
    <citation type="submission" date="2023-06" db="EMBL/GenBank/DDBJ databases">
        <title>Identification and characterization of horizontal gene transfer across gut microbiota members of farm animals based on homology search.</title>
        <authorList>
            <person name="Zeman M."/>
            <person name="Kubasova T."/>
            <person name="Jahodarova E."/>
            <person name="Nykrynova M."/>
            <person name="Rychlik I."/>
        </authorList>
    </citation>
    <scope>NUCLEOTIDE SEQUENCE [LARGE SCALE GENOMIC DNA]</scope>
    <source>
        <strain evidence="2">161_Gplus</strain>
    </source>
</reference>